<dbReference type="InterPro" id="IPR002110">
    <property type="entry name" value="Ankyrin_rpt"/>
</dbReference>
<dbReference type="SUPFAM" id="SSF48403">
    <property type="entry name" value="Ankyrin repeat"/>
    <property type="match status" value="1"/>
</dbReference>
<name>A0AAV4IF02_9GAST</name>
<comment type="caution">
    <text evidence="4">The sequence shown here is derived from an EMBL/GenBank/DDBJ whole genome shotgun (WGS) entry which is preliminary data.</text>
</comment>
<dbReference type="PANTHER" id="PTHR24171:SF9">
    <property type="entry name" value="ANKYRIN REPEAT DOMAIN-CONTAINING PROTEIN 39"/>
    <property type="match status" value="1"/>
</dbReference>
<dbReference type="PROSITE" id="PS50088">
    <property type="entry name" value="ANK_REPEAT"/>
    <property type="match status" value="1"/>
</dbReference>
<dbReference type="Gene3D" id="1.25.40.20">
    <property type="entry name" value="Ankyrin repeat-containing domain"/>
    <property type="match status" value="1"/>
</dbReference>
<dbReference type="SMART" id="SM00248">
    <property type="entry name" value="ANK"/>
    <property type="match status" value="1"/>
</dbReference>
<keyword evidence="1" id="KW-0677">Repeat</keyword>
<keyword evidence="2 3" id="KW-0040">ANK repeat</keyword>
<organism evidence="4 5">
    <name type="scientific">Elysia marginata</name>
    <dbReference type="NCBI Taxonomy" id="1093978"/>
    <lineage>
        <taxon>Eukaryota</taxon>
        <taxon>Metazoa</taxon>
        <taxon>Spiralia</taxon>
        <taxon>Lophotrochozoa</taxon>
        <taxon>Mollusca</taxon>
        <taxon>Gastropoda</taxon>
        <taxon>Heterobranchia</taxon>
        <taxon>Euthyneura</taxon>
        <taxon>Panpulmonata</taxon>
        <taxon>Sacoglossa</taxon>
        <taxon>Placobranchoidea</taxon>
        <taxon>Plakobranchidae</taxon>
        <taxon>Elysia</taxon>
    </lineage>
</organism>
<protein>
    <submittedName>
        <fullName evidence="4">Ankyrin repeat domain-containing protein 54</fullName>
    </submittedName>
</protein>
<evidence type="ECO:0000256" key="3">
    <source>
        <dbReference type="PROSITE-ProRule" id="PRU00023"/>
    </source>
</evidence>
<evidence type="ECO:0000256" key="2">
    <source>
        <dbReference type="ARBA" id="ARBA00023043"/>
    </source>
</evidence>
<evidence type="ECO:0000313" key="4">
    <source>
        <dbReference type="EMBL" id="GFS08372.1"/>
    </source>
</evidence>
<dbReference type="Proteomes" id="UP000762676">
    <property type="component" value="Unassembled WGS sequence"/>
</dbReference>
<dbReference type="Pfam" id="PF12796">
    <property type="entry name" value="Ank_2"/>
    <property type="match status" value="1"/>
</dbReference>
<evidence type="ECO:0000313" key="5">
    <source>
        <dbReference type="Proteomes" id="UP000762676"/>
    </source>
</evidence>
<dbReference type="InterPro" id="IPR036770">
    <property type="entry name" value="Ankyrin_rpt-contain_sf"/>
</dbReference>
<evidence type="ECO:0000256" key="1">
    <source>
        <dbReference type="ARBA" id="ARBA00022737"/>
    </source>
</evidence>
<gene>
    <name evidence="4" type="ORF">ElyMa_003012300</name>
</gene>
<reference evidence="4 5" key="1">
    <citation type="journal article" date="2021" name="Elife">
        <title>Chloroplast acquisition without the gene transfer in kleptoplastic sea slugs, Plakobranchus ocellatus.</title>
        <authorList>
            <person name="Maeda T."/>
            <person name="Takahashi S."/>
            <person name="Yoshida T."/>
            <person name="Shimamura S."/>
            <person name="Takaki Y."/>
            <person name="Nagai Y."/>
            <person name="Toyoda A."/>
            <person name="Suzuki Y."/>
            <person name="Arimoto A."/>
            <person name="Ishii H."/>
            <person name="Satoh N."/>
            <person name="Nishiyama T."/>
            <person name="Hasebe M."/>
            <person name="Maruyama T."/>
            <person name="Minagawa J."/>
            <person name="Obokata J."/>
            <person name="Shigenobu S."/>
        </authorList>
    </citation>
    <scope>NUCLEOTIDE SEQUENCE [LARGE SCALE GENOMIC DNA]</scope>
</reference>
<dbReference type="EMBL" id="BMAT01006215">
    <property type="protein sequence ID" value="GFS08372.1"/>
    <property type="molecule type" value="Genomic_DNA"/>
</dbReference>
<accession>A0AAV4IF02</accession>
<keyword evidence="5" id="KW-1185">Reference proteome</keyword>
<proteinExistence type="predicted"/>
<dbReference type="PROSITE" id="PS50297">
    <property type="entry name" value="ANK_REP_REGION"/>
    <property type="match status" value="1"/>
</dbReference>
<sequence length="101" mass="10587">MNTLAVSSVYITNHTEQRLVAAAGAGDISTVRKLVRKNIPTGVLNTYGHTALHVASLGGHSEVVRILLEAGADVNQKTGHNVSPLHVAARSKCFCTVNISG</sequence>
<dbReference type="PANTHER" id="PTHR24171">
    <property type="entry name" value="ANKYRIN REPEAT DOMAIN-CONTAINING PROTEIN 39-RELATED"/>
    <property type="match status" value="1"/>
</dbReference>
<feature type="repeat" description="ANK" evidence="3">
    <location>
        <begin position="47"/>
        <end position="79"/>
    </location>
</feature>
<dbReference type="AlphaFoldDB" id="A0AAV4IF02"/>